<feature type="signal peptide" evidence="3">
    <location>
        <begin position="1"/>
        <end position="30"/>
    </location>
</feature>
<proteinExistence type="predicted"/>
<dbReference type="OrthoDB" id="2019292at2759"/>
<evidence type="ECO:0000313" key="4">
    <source>
        <dbReference type="EMBL" id="KAE9467665.1"/>
    </source>
</evidence>
<protein>
    <submittedName>
        <fullName evidence="4">Uncharacterized protein</fullName>
    </submittedName>
</protein>
<keyword evidence="3" id="KW-0732">Signal</keyword>
<keyword evidence="2" id="KW-1133">Transmembrane helix</keyword>
<reference evidence="4 5" key="1">
    <citation type="journal article" date="2019" name="Genome Biol. Evol.">
        <title>The Rhododendron genome and chromosomal organization provide insight into shared whole-genome duplications across the heath family (Ericaceae).</title>
        <authorList>
            <person name="Soza V.L."/>
            <person name="Lindsley D."/>
            <person name="Waalkes A."/>
            <person name="Ramage E."/>
            <person name="Patwardhan R.P."/>
            <person name="Burton J.N."/>
            <person name="Adey A."/>
            <person name="Kumar A."/>
            <person name="Qiu R."/>
            <person name="Shendure J."/>
            <person name="Hall B."/>
        </authorList>
    </citation>
    <scope>NUCLEOTIDE SEQUENCE [LARGE SCALE GENOMIC DNA]</scope>
    <source>
        <strain evidence="4">RSF 1966-606</strain>
    </source>
</reference>
<dbReference type="PANTHER" id="PTHR34774">
    <property type="entry name" value="EPHRIN-A3 PROTEIN"/>
    <property type="match status" value="1"/>
</dbReference>
<keyword evidence="2" id="KW-0812">Transmembrane</keyword>
<dbReference type="EMBL" id="QEFC01000017">
    <property type="protein sequence ID" value="KAE9467665.1"/>
    <property type="molecule type" value="Genomic_DNA"/>
</dbReference>
<evidence type="ECO:0000313" key="5">
    <source>
        <dbReference type="Proteomes" id="UP000428333"/>
    </source>
</evidence>
<feature type="chain" id="PRO_5025501062" evidence="3">
    <location>
        <begin position="31"/>
        <end position="117"/>
    </location>
</feature>
<accession>A0A6A4MB00</accession>
<gene>
    <name evidence="4" type="ORF">C3L33_00424</name>
</gene>
<feature type="non-terminal residue" evidence="4">
    <location>
        <position position="1"/>
    </location>
</feature>
<evidence type="ECO:0000256" key="3">
    <source>
        <dbReference type="SAM" id="SignalP"/>
    </source>
</evidence>
<evidence type="ECO:0000256" key="2">
    <source>
        <dbReference type="SAM" id="Phobius"/>
    </source>
</evidence>
<organism evidence="4 5">
    <name type="scientific">Rhododendron williamsianum</name>
    <dbReference type="NCBI Taxonomy" id="262921"/>
    <lineage>
        <taxon>Eukaryota</taxon>
        <taxon>Viridiplantae</taxon>
        <taxon>Streptophyta</taxon>
        <taxon>Embryophyta</taxon>
        <taxon>Tracheophyta</taxon>
        <taxon>Spermatophyta</taxon>
        <taxon>Magnoliopsida</taxon>
        <taxon>eudicotyledons</taxon>
        <taxon>Gunneridae</taxon>
        <taxon>Pentapetalae</taxon>
        <taxon>asterids</taxon>
        <taxon>Ericales</taxon>
        <taxon>Ericaceae</taxon>
        <taxon>Ericoideae</taxon>
        <taxon>Rhodoreae</taxon>
        <taxon>Rhododendron</taxon>
    </lineage>
</organism>
<dbReference type="AlphaFoldDB" id="A0A6A4MB00"/>
<name>A0A6A4MB00_9ERIC</name>
<dbReference type="PANTHER" id="PTHR34774:SF1">
    <property type="entry name" value="EPHRIN-A3 PROTEIN"/>
    <property type="match status" value="1"/>
</dbReference>
<keyword evidence="5" id="KW-1185">Reference proteome</keyword>
<dbReference type="Proteomes" id="UP000428333">
    <property type="component" value="Linkage Group LG01"/>
</dbReference>
<sequence length="117" mass="12935">MRGWAVPPEIFWHRSSVLGLMAMALDGVVSSPHKRPQSGQNVFSSPSFRKPYKKGDEFESCSALFQRHRFLLTALALLTFLCTIYLYFAITFGASELCSGLTGAAKAMCHVEQAKST</sequence>
<keyword evidence="2" id="KW-0472">Membrane</keyword>
<feature type="transmembrane region" description="Helical" evidence="2">
    <location>
        <begin position="70"/>
        <end position="90"/>
    </location>
</feature>
<feature type="region of interest" description="Disordered" evidence="1">
    <location>
        <begin position="30"/>
        <end position="49"/>
    </location>
</feature>
<comment type="caution">
    <text evidence="4">The sequence shown here is derived from an EMBL/GenBank/DDBJ whole genome shotgun (WGS) entry which is preliminary data.</text>
</comment>
<evidence type="ECO:0000256" key="1">
    <source>
        <dbReference type="SAM" id="MobiDB-lite"/>
    </source>
</evidence>
<feature type="compositionally biased region" description="Polar residues" evidence="1">
    <location>
        <begin position="37"/>
        <end position="47"/>
    </location>
</feature>